<keyword evidence="1" id="KW-1133">Transmembrane helix</keyword>
<protein>
    <submittedName>
        <fullName evidence="2">Uncharacterized protein</fullName>
    </submittedName>
</protein>
<sequence length="148" mass="17237">MFYDKFPQKTINNIIISLTIVVIILVILGINFNFYRGGYSIENESAEKITIVKKSFLQAEQFHFEITTENALKIALLKYNINQFVSLWFASLLVIPSFFLSLAFAYKKKLKKHFIVLLIFLIMILPLDFYVLINTLDQLEDGINFLKT</sequence>
<proteinExistence type="predicted"/>
<keyword evidence="3" id="KW-1185">Reference proteome</keyword>
<feature type="transmembrane region" description="Helical" evidence="1">
    <location>
        <begin position="113"/>
        <end position="133"/>
    </location>
</feature>
<comment type="caution">
    <text evidence="2">The sequence shown here is derived from an EMBL/GenBank/DDBJ whole genome shotgun (WGS) entry which is preliminary data.</text>
</comment>
<evidence type="ECO:0000256" key="1">
    <source>
        <dbReference type="SAM" id="Phobius"/>
    </source>
</evidence>
<dbReference type="AlphaFoldDB" id="A0A544TI44"/>
<keyword evidence="1" id="KW-0472">Membrane</keyword>
<dbReference type="Proteomes" id="UP000317316">
    <property type="component" value="Unassembled WGS sequence"/>
</dbReference>
<feature type="transmembrane region" description="Helical" evidence="1">
    <location>
        <begin position="85"/>
        <end position="106"/>
    </location>
</feature>
<keyword evidence="1" id="KW-0812">Transmembrane</keyword>
<reference evidence="2 3" key="1">
    <citation type="submission" date="2019-05" db="EMBL/GenBank/DDBJ databases">
        <title>Psychrobacillus vulpis sp. nov., a new species isolated from feces of a red fox that inhabits in The Tablas de Daimiel Natural Park, Albacete, Spain.</title>
        <authorList>
            <person name="Rodriguez M."/>
            <person name="Reina J.C."/>
            <person name="Bejar V."/>
            <person name="Llamas I."/>
        </authorList>
    </citation>
    <scope>NUCLEOTIDE SEQUENCE [LARGE SCALE GENOMIC DNA]</scope>
    <source>
        <strain evidence="2 3">NEAU-3TGS17</strain>
    </source>
</reference>
<name>A0A544TI44_9BACI</name>
<feature type="transmembrane region" description="Helical" evidence="1">
    <location>
        <begin position="12"/>
        <end position="35"/>
    </location>
</feature>
<gene>
    <name evidence="2" type="ORF">FG382_02920</name>
</gene>
<evidence type="ECO:0000313" key="3">
    <source>
        <dbReference type="Proteomes" id="UP000317316"/>
    </source>
</evidence>
<evidence type="ECO:0000313" key="2">
    <source>
        <dbReference type="EMBL" id="TQR17113.1"/>
    </source>
</evidence>
<dbReference type="OrthoDB" id="9935445at2"/>
<dbReference type="EMBL" id="VDGH01000001">
    <property type="protein sequence ID" value="TQR17113.1"/>
    <property type="molecule type" value="Genomic_DNA"/>
</dbReference>
<accession>A0A544TI44</accession>
<dbReference type="RefSeq" id="WP_142537356.1">
    <property type="nucleotide sequence ID" value="NZ_BMIE01000002.1"/>
</dbReference>
<organism evidence="2 3">
    <name type="scientific">Psychrobacillus lasiicapitis</name>
    <dbReference type="NCBI Taxonomy" id="1636719"/>
    <lineage>
        <taxon>Bacteria</taxon>
        <taxon>Bacillati</taxon>
        <taxon>Bacillota</taxon>
        <taxon>Bacilli</taxon>
        <taxon>Bacillales</taxon>
        <taxon>Bacillaceae</taxon>
        <taxon>Psychrobacillus</taxon>
    </lineage>
</organism>